<reference evidence="3 4" key="1">
    <citation type="submission" date="2011-11" db="EMBL/GenBank/DDBJ databases">
        <title>The Genome Sequence of Fusarium oxysporum PHW815.</title>
        <authorList>
            <consortium name="The Broad Institute Genome Sequencing Platform"/>
            <person name="Ma L.-J."/>
            <person name="Gale L.R."/>
            <person name="Schwartz D.C."/>
            <person name="Zhou S."/>
            <person name="Corby-Kistler H."/>
            <person name="Young S.K."/>
            <person name="Zeng Q."/>
            <person name="Gargeya S."/>
            <person name="Fitzgerald M."/>
            <person name="Haas B."/>
            <person name="Abouelleil A."/>
            <person name="Alvarado L."/>
            <person name="Arachchi H.M."/>
            <person name="Berlin A."/>
            <person name="Brown A."/>
            <person name="Chapman S.B."/>
            <person name="Chen Z."/>
            <person name="Dunbar C."/>
            <person name="Freedman E."/>
            <person name="Gearin G."/>
            <person name="Goldberg J."/>
            <person name="Griggs A."/>
            <person name="Gujja S."/>
            <person name="Heiman D."/>
            <person name="Howarth C."/>
            <person name="Larson L."/>
            <person name="Lui A."/>
            <person name="MacDonald P.J.P."/>
            <person name="Montmayeur A."/>
            <person name="Murphy C."/>
            <person name="Neiman D."/>
            <person name="Pearson M."/>
            <person name="Priest M."/>
            <person name="Roberts A."/>
            <person name="Saif S."/>
            <person name="Shea T."/>
            <person name="Shenoy N."/>
            <person name="Sisk P."/>
            <person name="Stolte C."/>
            <person name="Sykes S."/>
            <person name="Wortman J."/>
            <person name="Nusbaum C."/>
            <person name="Birren B."/>
        </authorList>
    </citation>
    <scope>NUCLEOTIDE SEQUENCE [LARGE SCALE GENOMIC DNA]</scope>
    <source>
        <strain evidence="3 4">54005</strain>
    </source>
</reference>
<dbReference type="HOGENOM" id="CLU_022617_0_0_1"/>
<dbReference type="PANTHER" id="PTHR46599:SF3">
    <property type="entry name" value="PIGGYBAC TRANSPOSABLE ELEMENT-DERIVED PROTEIN 4"/>
    <property type="match status" value="1"/>
</dbReference>
<dbReference type="Proteomes" id="UP000030663">
    <property type="component" value="Unassembled WGS sequence"/>
</dbReference>
<feature type="domain" description="PiggyBac transposable element-derived protein" evidence="2">
    <location>
        <begin position="68"/>
        <end position="487"/>
    </location>
</feature>
<gene>
    <name evidence="3" type="ORF">FOQG_18043</name>
</gene>
<evidence type="ECO:0000313" key="4">
    <source>
        <dbReference type="Proteomes" id="UP000030663"/>
    </source>
</evidence>
<dbReference type="EMBL" id="JH658628">
    <property type="protein sequence ID" value="EXK77244.1"/>
    <property type="molecule type" value="Genomic_DNA"/>
</dbReference>
<feature type="region of interest" description="Disordered" evidence="1">
    <location>
        <begin position="1"/>
        <end position="33"/>
    </location>
</feature>
<protein>
    <recommendedName>
        <fullName evidence="2">PiggyBac transposable element-derived protein domain-containing protein</fullName>
    </recommendedName>
</protein>
<dbReference type="OrthoDB" id="2431486at2759"/>
<dbReference type="Pfam" id="PF13843">
    <property type="entry name" value="DDE_Tnp_1_7"/>
    <property type="match status" value="1"/>
</dbReference>
<evidence type="ECO:0000259" key="2">
    <source>
        <dbReference type="Pfam" id="PF13843"/>
    </source>
</evidence>
<evidence type="ECO:0000313" key="3">
    <source>
        <dbReference type="EMBL" id="EXK77244.1"/>
    </source>
</evidence>
<dbReference type="AlphaFoldDB" id="X0BFL2"/>
<dbReference type="InterPro" id="IPR029526">
    <property type="entry name" value="PGBD"/>
</dbReference>
<organism evidence="3 4">
    <name type="scientific">Fusarium oxysporum f. sp. raphani 54005</name>
    <dbReference type="NCBI Taxonomy" id="1089458"/>
    <lineage>
        <taxon>Eukaryota</taxon>
        <taxon>Fungi</taxon>
        <taxon>Dikarya</taxon>
        <taxon>Ascomycota</taxon>
        <taxon>Pezizomycotina</taxon>
        <taxon>Sordariomycetes</taxon>
        <taxon>Hypocreomycetidae</taxon>
        <taxon>Hypocreales</taxon>
        <taxon>Nectriaceae</taxon>
        <taxon>Fusarium</taxon>
        <taxon>Fusarium oxysporum species complex</taxon>
    </lineage>
</organism>
<dbReference type="PANTHER" id="PTHR46599">
    <property type="entry name" value="PIGGYBAC TRANSPOSABLE ELEMENT-DERIVED PROTEIN 4"/>
    <property type="match status" value="1"/>
</dbReference>
<sequence>MTSQSIPGEALNASDPSSYITEENSRREQPNDITCRPVFNPATRCGGAYLLPMEMPSRDLEVKPLPHTPLQLFQLFLPYSLVERWVQYTNSWVASLLQDRQLCPAARLRGWYETSVAEVYVWLAILIYIRIRKEPTLHAHWETSHLGHQGPDHSIIRYMTYDRFQLLQRHLRVFNPFNLADTDLPKVLRAVDNWSEHLQQVSLKLWSPGTNIAVDECMTCFTGRSYETTKVPNKPTPLGFKTWVVAQKGFFLRWIWHQPRKRYGPVGLPKKPRRQPRMKSQFSRQLCSQRRRDLYTPLNPTQSVAIALVNRLPKARYHVFIDNLFSSVNLFTHLRRLRHGATGTARRNCGIFKPFVQLKVDDTAGRNLLQFGELRIAPMVNQIAWKDNAFVLFLTSVFKGDERVNRKRKRPNTIEARARPIQRFFGEEAVKDFEIPSVAATYNDEMNHVDRGDQLRASLGYDHRVRRGPWQALAWTFLFDIALINSYLLQLHGSPSWKRYRSQEAWRGCLVDALIATFSPDFQGRKRYRSANEDLNSPGHKLIYRGRTKRSSCHACQGYRCGVVRSQAKAKALTEIDKNRRKKTVPKSSYITEKNSRREQPNDVTCRPVFNPATRCGAYFLPMEMPSRDPVIKSLPHTPLELFQIFLPYSLVKIWVQYTNRWVESLLQDRHLKPAARLKSWVETSVAEEFMKKLRSIAIGRLLTRSIMLLTTQFAGS</sequence>
<evidence type="ECO:0000256" key="1">
    <source>
        <dbReference type="SAM" id="MobiDB-lite"/>
    </source>
</evidence>
<proteinExistence type="predicted"/>
<feature type="region of interest" description="Disordered" evidence="1">
    <location>
        <begin position="578"/>
        <end position="603"/>
    </location>
</feature>
<name>X0BFL2_FUSOX</name>
<keyword evidence="4" id="KW-1185">Reference proteome</keyword>
<accession>X0BFL2</accession>